<dbReference type="GO" id="GO:0015031">
    <property type="term" value="P:protein transport"/>
    <property type="evidence" value="ECO:0007669"/>
    <property type="project" value="TreeGrafter"/>
</dbReference>
<dbReference type="GO" id="GO:0035091">
    <property type="term" value="F:phosphatidylinositol binding"/>
    <property type="evidence" value="ECO:0007669"/>
    <property type="project" value="InterPro"/>
</dbReference>
<dbReference type="GO" id="GO:0005769">
    <property type="term" value="C:early endosome"/>
    <property type="evidence" value="ECO:0007669"/>
    <property type="project" value="TreeGrafter"/>
</dbReference>
<evidence type="ECO:0000256" key="1">
    <source>
        <dbReference type="ARBA" id="ARBA00004184"/>
    </source>
</evidence>
<evidence type="ECO:0000256" key="3">
    <source>
        <dbReference type="ARBA" id="ARBA00010883"/>
    </source>
</evidence>
<dbReference type="GO" id="GO:0061709">
    <property type="term" value="P:reticulophagy"/>
    <property type="evidence" value="ECO:0007669"/>
    <property type="project" value="TreeGrafter"/>
</dbReference>
<dbReference type="PANTHER" id="PTHR45949">
    <property type="entry name" value="SORTING NEXIN-4"/>
    <property type="match status" value="1"/>
</dbReference>
<dbReference type="STRING" id="675824.A0A1E3Q7Z8"/>
<organism evidence="13 14">
    <name type="scientific">Lipomyces starkeyi NRRL Y-11557</name>
    <dbReference type="NCBI Taxonomy" id="675824"/>
    <lineage>
        <taxon>Eukaryota</taxon>
        <taxon>Fungi</taxon>
        <taxon>Dikarya</taxon>
        <taxon>Ascomycota</taxon>
        <taxon>Saccharomycotina</taxon>
        <taxon>Lipomycetes</taxon>
        <taxon>Lipomycetales</taxon>
        <taxon>Lipomycetaceae</taxon>
        <taxon>Lipomyces</taxon>
    </lineage>
</organism>
<dbReference type="PROSITE" id="PS50195">
    <property type="entry name" value="PX"/>
    <property type="match status" value="1"/>
</dbReference>
<dbReference type="SUPFAM" id="SSF64268">
    <property type="entry name" value="PX domain"/>
    <property type="match status" value="1"/>
</dbReference>
<dbReference type="Gene3D" id="1.20.1270.60">
    <property type="entry name" value="Arfaptin homology (AH) domain/BAR domain"/>
    <property type="match status" value="1"/>
</dbReference>
<dbReference type="EMBL" id="KV454293">
    <property type="protein sequence ID" value="ODQ73708.1"/>
    <property type="molecule type" value="Genomic_DNA"/>
</dbReference>
<dbReference type="CDD" id="cd06863">
    <property type="entry name" value="PX_Atg24p"/>
    <property type="match status" value="1"/>
</dbReference>
<feature type="region of interest" description="Disordered" evidence="11">
    <location>
        <begin position="1"/>
        <end position="23"/>
    </location>
</feature>
<evidence type="ECO:0000256" key="8">
    <source>
        <dbReference type="ARBA" id="ARBA00040748"/>
    </source>
</evidence>
<dbReference type="OrthoDB" id="205639at2759"/>
<dbReference type="GO" id="GO:0034727">
    <property type="term" value="P:piecemeal microautophagy of the nucleus"/>
    <property type="evidence" value="ECO:0007669"/>
    <property type="project" value="TreeGrafter"/>
</dbReference>
<keyword evidence="14" id="KW-1185">Reference proteome</keyword>
<dbReference type="InterPro" id="IPR036871">
    <property type="entry name" value="PX_dom_sf"/>
</dbReference>
<comment type="subcellular location">
    <subcellularLocation>
        <location evidence="2">Cytoplasm</location>
    </subcellularLocation>
    <subcellularLocation>
        <location evidence="1">Endomembrane system</location>
        <topology evidence="1">Peripheral membrane protein</topology>
    </subcellularLocation>
</comment>
<comment type="similarity">
    <text evidence="3">Belongs to the sorting nexin family.</text>
</comment>
<feature type="domain" description="PX" evidence="12">
    <location>
        <begin position="30"/>
        <end position="152"/>
    </location>
</feature>
<keyword evidence="4" id="KW-0813">Transport</keyword>
<evidence type="ECO:0000259" key="12">
    <source>
        <dbReference type="PROSITE" id="PS50195"/>
    </source>
</evidence>
<evidence type="ECO:0000256" key="7">
    <source>
        <dbReference type="ARBA" id="ARBA00023136"/>
    </source>
</evidence>
<name>A0A1E3Q7Z8_LIPST</name>
<dbReference type="SMART" id="SM00312">
    <property type="entry name" value="PX"/>
    <property type="match status" value="1"/>
</dbReference>
<evidence type="ECO:0000256" key="4">
    <source>
        <dbReference type="ARBA" id="ARBA00022448"/>
    </source>
</evidence>
<evidence type="ECO:0000313" key="13">
    <source>
        <dbReference type="EMBL" id="ODQ73708.1"/>
    </source>
</evidence>
<dbReference type="FunFam" id="3.30.1520.10:FF:000035">
    <property type="entry name" value="Sorting nexin-4 protein"/>
    <property type="match status" value="1"/>
</dbReference>
<sequence length="421" mass="48451">MPSPHPSSATIVTERAPETDEDKHSLWTSTLNCRVSDPQKEQEGTQNAYISYLITTESDFPAFQTPEFTVRRRFSDFVYLYNIIVRDHPACAVPPLPDKQRMEYITGDRFGVEFTSRRASSLHRFLQRLSNHPILRRAPVLIVFLESHEWNAYMRARPYKASGSAESSGVFDGFSDALINAFSKIPKEKDDFLPAKERADKLADDVAHTEKVMTRLVRREHEWENDLYEFTNQVAKLAQLEPDIESSFRAFASRVQGTGDALHQLRDSVDTDYVVSLRDMESYVVSVKQLLKQRDQKQLDYEGLQDYLNKATVERNVLASGGGNGFLRSKVEDLRGVDHHVARIERLRKLDTRLEVLTKEVEEAKEVCGSFDKEVVRDLVDFERIKALEMKDTLGELADEHIEFFRTLIENWESVIPELES</sequence>
<dbReference type="PANTHER" id="PTHR45949:SF2">
    <property type="entry name" value="SORTING NEXIN-4"/>
    <property type="match status" value="1"/>
</dbReference>
<dbReference type="Gene3D" id="3.30.1520.10">
    <property type="entry name" value="Phox-like domain"/>
    <property type="match status" value="1"/>
</dbReference>
<proteinExistence type="inferred from homology"/>
<evidence type="ECO:0000256" key="10">
    <source>
        <dbReference type="SAM" id="Coils"/>
    </source>
</evidence>
<dbReference type="GO" id="GO:0032456">
    <property type="term" value="P:endocytic recycling"/>
    <property type="evidence" value="ECO:0007669"/>
    <property type="project" value="TreeGrafter"/>
</dbReference>
<feature type="compositionally biased region" description="Polar residues" evidence="11">
    <location>
        <begin position="1"/>
        <end position="11"/>
    </location>
</feature>
<keyword evidence="6" id="KW-0446">Lipid-binding</keyword>
<evidence type="ECO:0000256" key="9">
    <source>
        <dbReference type="ARBA" id="ARBA00041273"/>
    </source>
</evidence>
<reference evidence="13 14" key="1">
    <citation type="journal article" date="2016" name="Proc. Natl. Acad. Sci. U.S.A.">
        <title>Comparative genomics of biotechnologically important yeasts.</title>
        <authorList>
            <person name="Riley R."/>
            <person name="Haridas S."/>
            <person name="Wolfe K.H."/>
            <person name="Lopes M.R."/>
            <person name="Hittinger C.T."/>
            <person name="Goeker M."/>
            <person name="Salamov A.A."/>
            <person name="Wisecaver J.H."/>
            <person name="Long T.M."/>
            <person name="Calvey C.H."/>
            <person name="Aerts A.L."/>
            <person name="Barry K.W."/>
            <person name="Choi C."/>
            <person name="Clum A."/>
            <person name="Coughlan A.Y."/>
            <person name="Deshpande S."/>
            <person name="Douglass A.P."/>
            <person name="Hanson S.J."/>
            <person name="Klenk H.-P."/>
            <person name="LaButti K.M."/>
            <person name="Lapidus A."/>
            <person name="Lindquist E.A."/>
            <person name="Lipzen A.M."/>
            <person name="Meier-Kolthoff J.P."/>
            <person name="Ohm R.A."/>
            <person name="Otillar R.P."/>
            <person name="Pangilinan J.L."/>
            <person name="Peng Y."/>
            <person name="Rokas A."/>
            <person name="Rosa C.A."/>
            <person name="Scheuner C."/>
            <person name="Sibirny A.A."/>
            <person name="Slot J.C."/>
            <person name="Stielow J.B."/>
            <person name="Sun H."/>
            <person name="Kurtzman C.P."/>
            <person name="Blackwell M."/>
            <person name="Grigoriev I.V."/>
            <person name="Jeffries T.W."/>
        </authorList>
    </citation>
    <scope>NUCLEOTIDE SEQUENCE [LARGE SCALE GENOMIC DNA]</scope>
    <source>
        <strain evidence="13 14">NRRL Y-11557</strain>
    </source>
</reference>
<dbReference type="InterPro" id="IPR001683">
    <property type="entry name" value="PX_dom"/>
</dbReference>
<dbReference type="GO" id="GO:0000407">
    <property type="term" value="C:phagophore assembly site"/>
    <property type="evidence" value="ECO:0007669"/>
    <property type="project" value="TreeGrafter"/>
</dbReference>
<accession>A0A1E3Q7Z8</accession>
<feature type="coiled-coil region" evidence="10">
    <location>
        <begin position="347"/>
        <end position="374"/>
    </location>
</feature>
<keyword evidence="10" id="KW-0175">Coiled coil</keyword>
<dbReference type="SUPFAM" id="SSF103657">
    <property type="entry name" value="BAR/IMD domain-like"/>
    <property type="match status" value="1"/>
</dbReference>
<dbReference type="InterPro" id="IPR027267">
    <property type="entry name" value="AH/BAR_dom_sf"/>
</dbReference>
<evidence type="ECO:0000256" key="5">
    <source>
        <dbReference type="ARBA" id="ARBA00022490"/>
    </source>
</evidence>
<dbReference type="Proteomes" id="UP000094385">
    <property type="component" value="Unassembled WGS sequence"/>
</dbReference>
<dbReference type="GO" id="GO:0000422">
    <property type="term" value="P:autophagy of mitochondrion"/>
    <property type="evidence" value="ECO:0007669"/>
    <property type="project" value="TreeGrafter"/>
</dbReference>
<gene>
    <name evidence="13" type="ORF">LIPSTDRAFT_70733</name>
</gene>
<dbReference type="Pfam" id="PF00787">
    <property type="entry name" value="PX"/>
    <property type="match status" value="1"/>
</dbReference>
<protein>
    <recommendedName>
        <fullName evidence="8">Sorting nexin-4</fullName>
    </recommendedName>
    <alternativeName>
        <fullName evidence="9">Autophagy-related protein 24</fullName>
    </alternativeName>
</protein>
<dbReference type="AlphaFoldDB" id="A0A1E3Q7Z8"/>
<evidence type="ECO:0000256" key="11">
    <source>
        <dbReference type="SAM" id="MobiDB-lite"/>
    </source>
</evidence>
<evidence type="ECO:0000256" key="6">
    <source>
        <dbReference type="ARBA" id="ARBA00023121"/>
    </source>
</evidence>
<evidence type="ECO:0000313" key="14">
    <source>
        <dbReference type="Proteomes" id="UP000094385"/>
    </source>
</evidence>
<evidence type="ECO:0000256" key="2">
    <source>
        <dbReference type="ARBA" id="ARBA00004496"/>
    </source>
</evidence>
<keyword evidence="5" id="KW-0963">Cytoplasm</keyword>
<keyword evidence="7" id="KW-0472">Membrane</keyword>